<evidence type="ECO:0000256" key="3">
    <source>
        <dbReference type="ARBA" id="ARBA00023295"/>
    </source>
</evidence>
<dbReference type="InterPro" id="IPR006710">
    <property type="entry name" value="Glyco_hydro_43"/>
</dbReference>
<evidence type="ECO:0000256" key="4">
    <source>
        <dbReference type="RuleBase" id="RU361187"/>
    </source>
</evidence>
<dbReference type="InterPro" id="IPR051795">
    <property type="entry name" value="Glycosyl_Hydrlase_43"/>
</dbReference>
<reference evidence="8" key="1">
    <citation type="journal article" date="2019" name="Int. J. Syst. Evol. Microbiol.">
        <title>The Global Catalogue of Microorganisms (GCM) 10K type strain sequencing project: providing services to taxonomists for standard genome sequencing and annotation.</title>
        <authorList>
            <consortium name="The Broad Institute Genomics Platform"/>
            <consortium name="The Broad Institute Genome Sequencing Center for Infectious Disease"/>
            <person name="Wu L."/>
            <person name="Ma J."/>
        </authorList>
    </citation>
    <scope>NUCLEOTIDE SEQUENCE [LARGE SCALE GENOMIC DNA]</scope>
    <source>
        <strain evidence="8">JCM 17841</strain>
    </source>
</reference>
<dbReference type="InterPro" id="IPR041542">
    <property type="entry name" value="GH43_C2"/>
</dbReference>
<dbReference type="CDD" id="cd08999">
    <property type="entry name" value="GH43_ABN-like"/>
    <property type="match status" value="1"/>
</dbReference>
<dbReference type="RefSeq" id="WP_208132347.1">
    <property type="nucleotide sequence ID" value="NZ_BAABGQ010000005.1"/>
</dbReference>
<dbReference type="Proteomes" id="UP001501243">
    <property type="component" value="Unassembled WGS sequence"/>
</dbReference>
<sequence length="533" mass="57057">MAKFIYCALAALGLLSAAPLGASAQVKVKTKVKQAASGAPSLAPTPIANPVLAGDYPDPSVTQVGDTYWATATSSNWGPTFPLLKSTDLQHWQLVGHVFPGERPAWADYYFWAPEINHDANGKTYVFYTAHKRGGNLAVGVASADRPEGPYRDLGPLVGQPDGSIDGFLMHDENGQPYLIWKEDGNSVQKPTPIWAQRLSADRTQLVGEKTELFRNTAAWEGNLVEGPSVVRHGGYFYLFYAANGCCGAGCTYATGVARAKNLLGPWEKYDRNPILTKNDIWTCPGHGTAIERNGHWYMLHHAYQTGSMQYVGRQGVLSEFTWTASGWPEFLSNHGTPTAAAPMPGTVADEFAGATLAPSWEWPVEDKPTFALQNGQLQLTARPDKGGAALGRPTLAANYTATTTLLNPASLPAGTTAGLAALGDPSNSLSLLAGAGKLQVQELRDGKTRTLAETVLPAGPALHLRVQDQGGNHYRFAYSPDGRTWTELLPAGQTADGSFLPPWDRGVRVGVVAQGPASATAAFERFEVVNKQ</sequence>
<feature type="chain" id="PRO_5045785587" evidence="5">
    <location>
        <begin position="25"/>
        <end position="533"/>
    </location>
</feature>
<dbReference type="PANTHER" id="PTHR42812:SF5">
    <property type="entry name" value="ENDO-ARABINASE"/>
    <property type="match status" value="1"/>
</dbReference>
<dbReference type="Pfam" id="PF17851">
    <property type="entry name" value="GH43_C2"/>
    <property type="match status" value="1"/>
</dbReference>
<evidence type="ECO:0000256" key="2">
    <source>
        <dbReference type="ARBA" id="ARBA00022801"/>
    </source>
</evidence>
<keyword evidence="5" id="KW-0732">Signal</keyword>
<dbReference type="SUPFAM" id="SSF49899">
    <property type="entry name" value="Concanavalin A-like lectins/glucanases"/>
    <property type="match status" value="1"/>
</dbReference>
<dbReference type="EMBL" id="BAABGQ010000005">
    <property type="protein sequence ID" value="GAA4496239.1"/>
    <property type="molecule type" value="Genomic_DNA"/>
</dbReference>
<name>A0ABP8Q1U3_9BACT</name>
<accession>A0ABP8Q1U3</accession>
<evidence type="ECO:0000313" key="7">
    <source>
        <dbReference type="EMBL" id="GAA4496239.1"/>
    </source>
</evidence>
<dbReference type="SUPFAM" id="SSF75005">
    <property type="entry name" value="Arabinanase/levansucrase/invertase"/>
    <property type="match status" value="1"/>
</dbReference>
<feature type="signal peptide" evidence="5">
    <location>
        <begin position="1"/>
        <end position="24"/>
    </location>
</feature>
<keyword evidence="2 4" id="KW-0378">Hydrolase</keyword>
<evidence type="ECO:0000313" key="8">
    <source>
        <dbReference type="Proteomes" id="UP001501243"/>
    </source>
</evidence>
<evidence type="ECO:0000259" key="6">
    <source>
        <dbReference type="Pfam" id="PF17851"/>
    </source>
</evidence>
<comment type="similarity">
    <text evidence="1 4">Belongs to the glycosyl hydrolase 43 family.</text>
</comment>
<dbReference type="Gene3D" id="2.115.10.20">
    <property type="entry name" value="Glycosyl hydrolase domain, family 43"/>
    <property type="match status" value="1"/>
</dbReference>
<keyword evidence="3 4" id="KW-0326">Glycosidase</keyword>
<comment type="caution">
    <text evidence="7">The sequence shown here is derived from an EMBL/GenBank/DDBJ whole genome shotgun (WGS) entry which is preliminary data.</text>
</comment>
<dbReference type="Gene3D" id="2.60.120.200">
    <property type="match status" value="1"/>
</dbReference>
<organism evidence="7 8">
    <name type="scientific">Hymenobacter ginsengisoli</name>
    <dbReference type="NCBI Taxonomy" id="1051626"/>
    <lineage>
        <taxon>Bacteria</taxon>
        <taxon>Pseudomonadati</taxon>
        <taxon>Bacteroidota</taxon>
        <taxon>Cytophagia</taxon>
        <taxon>Cytophagales</taxon>
        <taxon>Hymenobacteraceae</taxon>
        <taxon>Hymenobacter</taxon>
    </lineage>
</organism>
<dbReference type="InterPro" id="IPR023296">
    <property type="entry name" value="Glyco_hydro_beta-prop_sf"/>
</dbReference>
<gene>
    <name evidence="7" type="ORF">GCM10023172_09180</name>
</gene>
<protein>
    <submittedName>
        <fullName evidence="7">Family 43 glycosylhydrolase</fullName>
    </submittedName>
</protein>
<evidence type="ECO:0000256" key="1">
    <source>
        <dbReference type="ARBA" id="ARBA00009865"/>
    </source>
</evidence>
<dbReference type="InterPro" id="IPR013320">
    <property type="entry name" value="ConA-like_dom_sf"/>
</dbReference>
<feature type="domain" description="Beta-xylosidase C-terminal Concanavalin A-like" evidence="6">
    <location>
        <begin position="350"/>
        <end position="529"/>
    </location>
</feature>
<proteinExistence type="inferred from homology"/>
<evidence type="ECO:0000256" key="5">
    <source>
        <dbReference type="SAM" id="SignalP"/>
    </source>
</evidence>
<keyword evidence="8" id="KW-1185">Reference proteome</keyword>
<dbReference type="PANTHER" id="PTHR42812">
    <property type="entry name" value="BETA-XYLOSIDASE"/>
    <property type="match status" value="1"/>
</dbReference>
<dbReference type="Pfam" id="PF04616">
    <property type="entry name" value="Glyco_hydro_43"/>
    <property type="match status" value="1"/>
</dbReference>